<dbReference type="PANTHER" id="PTHR35849">
    <property type="entry name" value="BLR2341 PROTEIN"/>
    <property type="match status" value="1"/>
</dbReference>
<gene>
    <name evidence="2" type="ORF">G3580_03005</name>
</gene>
<evidence type="ECO:0000313" key="3">
    <source>
        <dbReference type="Proteomes" id="UP000501991"/>
    </source>
</evidence>
<dbReference type="SUPFAM" id="SSF52091">
    <property type="entry name" value="SpoIIaa-like"/>
    <property type="match status" value="1"/>
</dbReference>
<dbReference type="Pfam" id="PF13466">
    <property type="entry name" value="STAS_2"/>
    <property type="match status" value="1"/>
</dbReference>
<sequence length="331" mass="35445">MEVHEGGDDFSSIAEEAAVLYANGQNDAAAAVLAAFVDSLPIGQGEFMWMMLIDLYKLTGMRAEFDERVIAYARSFEKSPPAWDVADAPAQKSKSSSPSVAMGAALTEEVGKQFVRVRETALKHGAVRIDLSRLRSADDAGCTLFRDLVGALREQGVTVKLSGCAAVAAMLGGQVTVGQAENRNMWLLLLDMLQHTDDMDRFEEVAVDYAVTFEVSPPSWEAPSMEAMATTTDIESTPAAPQGFALEGELLGANAEGIRKLAAYAADHAAVEVDCSRLRRVDFVAAGSLFNVLSTLQGQGKLVSLNRVNAMVAALLRVMGIDQVARLQIQA</sequence>
<evidence type="ECO:0000259" key="1">
    <source>
        <dbReference type="PROSITE" id="PS50801"/>
    </source>
</evidence>
<proteinExistence type="predicted"/>
<keyword evidence="3" id="KW-1185">Reference proteome</keyword>
<dbReference type="InterPro" id="IPR058548">
    <property type="entry name" value="MlaB-like_STAS"/>
</dbReference>
<feature type="domain" description="STAS" evidence="1">
    <location>
        <begin position="244"/>
        <end position="331"/>
    </location>
</feature>
<dbReference type="InterPro" id="IPR002645">
    <property type="entry name" value="STAS_dom"/>
</dbReference>
<evidence type="ECO:0000313" key="2">
    <source>
        <dbReference type="EMBL" id="QID19702.1"/>
    </source>
</evidence>
<accession>A0A6C1B7G1</accession>
<dbReference type="Proteomes" id="UP000501991">
    <property type="component" value="Chromosome"/>
</dbReference>
<dbReference type="PANTHER" id="PTHR35849:SF2">
    <property type="entry name" value="BLR2341 PROTEIN"/>
    <property type="match status" value="1"/>
</dbReference>
<organism evidence="2 3">
    <name type="scientific">Nitrogeniibacter mangrovi</name>
    <dbReference type="NCBI Taxonomy" id="2016596"/>
    <lineage>
        <taxon>Bacteria</taxon>
        <taxon>Pseudomonadati</taxon>
        <taxon>Pseudomonadota</taxon>
        <taxon>Betaproteobacteria</taxon>
        <taxon>Rhodocyclales</taxon>
        <taxon>Zoogloeaceae</taxon>
        <taxon>Nitrogeniibacter</taxon>
    </lineage>
</organism>
<dbReference type="EMBL" id="CP048836">
    <property type="protein sequence ID" value="QID19702.1"/>
    <property type="molecule type" value="Genomic_DNA"/>
</dbReference>
<dbReference type="AlphaFoldDB" id="A0A6C1B7G1"/>
<dbReference type="Gene3D" id="3.30.750.24">
    <property type="entry name" value="STAS domain"/>
    <property type="match status" value="2"/>
</dbReference>
<name>A0A6C1B7G1_9RHOO</name>
<dbReference type="InterPro" id="IPR052746">
    <property type="entry name" value="MlaB_ABC_Transporter"/>
</dbReference>
<dbReference type="PROSITE" id="PS50801">
    <property type="entry name" value="STAS"/>
    <property type="match status" value="1"/>
</dbReference>
<dbReference type="InterPro" id="IPR036513">
    <property type="entry name" value="STAS_dom_sf"/>
</dbReference>
<reference evidence="2 3" key="1">
    <citation type="submission" date="2020-02" db="EMBL/GenBank/DDBJ databases">
        <title>Nitrogenibacter mangrovi gen. nov., sp. nov. isolated from mangrove sediment, a denitrifying betaproteobacterium.</title>
        <authorList>
            <person name="Liao H."/>
            <person name="Tian Y."/>
        </authorList>
    </citation>
    <scope>NUCLEOTIDE SEQUENCE [LARGE SCALE GENOMIC DNA]</scope>
    <source>
        <strain evidence="2 3">M9-3-2</strain>
    </source>
</reference>
<protein>
    <submittedName>
        <fullName evidence="2">STAS domain-containing protein</fullName>
    </submittedName>
</protein>
<dbReference type="KEGG" id="azq:G3580_03005"/>